<feature type="compositionally biased region" description="Basic and acidic residues" evidence="5">
    <location>
        <begin position="1"/>
        <end position="15"/>
    </location>
</feature>
<evidence type="ECO:0000256" key="4">
    <source>
        <dbReference type="ARBA" id="ARBA00023136"/>
    </source>
</evidence>
<feature type="domain" description="Ferric oxidoreductase" evidence="7">
    <location>
        <begin position="101"/>
        <end position="230"/>
    </location>
</feature>
<feature type="transmembrane region" description="Helical" evidence="6">
    <location>
        <begin position="85"/>
        <end position="112"/>
    </location>
</feature>
<evidence type="ECO:0000256" key="6">
    <source>
        <dbReference type="SAM" id="Phobius"/>
    </source>
</evidence>
<evidence type="ECO:0000256" key="1">
    <source>
        <dbReference type="ARBA" id="ARBA00004141"/>
    </source>
</evidence>
<dbReference type="GO" id="GO:0016020">
    <property type="term" value="C:membrane"/>
    <property type="evidence" value="ECO:0007669"/>
    <property type="project" value="UniProtKB-SubCell"/>
</dbReference>
<evidence type="ECO:0000259" key="7">
    <source>
        <dbReference type="Pfam" id="PF01794"/>
    </source>
</evidence>
<organism evidence="8 9">
    <name type="scientific">Actinoalloteichus fjordicus</name>
    <dbReference type="NCBI Taxonomy" id="1612552"/>
    <lineage>
        <taxon>Bacteria</taxon>
        <taxon>Bacillati</taxon>
        <taxon>Actinomycetota</taxon>
        <taxon>Actinomycetes</taxon>
        <taxon>Pseudonocardiales</taxon>
        <taxon>Pseudonocardiaceae</taxon>
        <taxon>Actinoalloteichus</taxon>
    </lineage>
</organism>
<feature type="region of interest" description="Disordered" evidence="5">
    <location>
        <begin position="1"/>
        <end position="35"/>
    </location>
</feature>
<dbReference type="InterPro" id="IPR013130">
    <property type="entry name" value="Fe3_Rdtase_TM_dom"/>
</dbReference>
<keyword evidence="3 6" id="KW-1133">Transmembrane helix</keyword>
<feature type="transmembrane region" description="Helical" evidence="6">
    <location>
        <begin position="288"/>
        <end position="310"/>
    </location>
</feature>
<reference evidence="9" key="1">
    <citation type="submission" date="2016-06" db="EMBL/GenBank/DDBJ databases">
        <title>Complete genome sequence of Actinoalloteichus fjordicus DSM 46855 (=ADI127-17), type strain of the new species Actinoalloteichus fjordicus.</title>
        <authorList>
            <person name="Ruckert C."/>
            <person name="Nouioui I."/>
            <person name="Willmese J."/>
            <person name="van Wezel G."/>
            <person name="Klenk H.-P."/>
            <person name="Kalinowski J."/>
            <person name="Zotchev S.B."/>
        </authorList>
    </citation>
    <scope>NUCLEOTIDE SEQUENCE [LARGE SCALE GENOMIC DNA]</scope>
    <source>
        <strain evidence="9">ADI127-7</strain>
    </source>
</reference>
<sequence>MPTRPDPRRRTDEQLAHQSSSDGEQRRRSDRTSSGFTADLRGSMLDLGIALLITASVFVFLYLRVRAGQSDTVSVISYMADADRYWVYFLSQAFGWSALLWAYLAVVLGLLISGSKPGWLRWQPAKLERLHRTTSLSVLSLMAAHALLYAAQVVRDNAPDAWGDRVWAAFVRAFVPGGHDGSTGWIAMPIGQAAFYLAIPLGLAYYFRRRIGAKAWRILHRFIIVVYALSVWHTLLYSTNVWYEGWPRTVLWLLQVPIAVLLLWRLLEPARRGERLDMSARKTGLLPAWLRLAGRISVAAIAVLLIVVAATGLDGGRLRPEHGGEVHDHSDPHEHEHEDEG</sequence>
<gene>
    <name evidence="8" type="ORF">UA74_16610</name>
</gene>
<evidence type="ECO:0000313" key="8">
    <source>
        <dbReference type="EMBL" id="APU15352.1"/>
    </source>
</evidence>
<feature type="transmembrane region" description="Helical" evidence="6">
    <location>
        <begin position="218"/>
        <end position="237"/>
    </location>
</feature>
<dbReference type="EMBL" id="CP016076">
    <property type="protein sequence ID" value="APU15352.1"/>
    <property type="molecule type" value="Genomic_DNA"/>
</dbReference>
<evidence type="ECO:0000256" key="5">
    <source>
        <dbReference type="SAM" id="MobiDB-lite"/>
    </source>
</evidence>
<dbReference type="AlphaFoldDB" id="A0AAC9PSU1"/>
<keyword evidence="2 6" id="KW-0812">Transmembrane</keyword>
<feature type="transmembrane region" description="Helical" evidence="6">
    <location>
        <begin position="133"/>
        <end position="151"/>
    </location>
</feature>
<feature type="transmembrane region" description="Helical" evidence="6">
    <location>
        <begin position="185"/>
        <end position="206"/>
    </location>
</feature>
<evidence type="ECO:0000313" key="9">
    <source>
        <dbReference type="Proteomes" id="UP000185511"/>
    </source>
</evidence>
<protein>
    <submittedName>
        <fullName evidence="8">Ferric reductase like transmembrane component</fullName>
    </submittedName>
</protein>
<feature type="transmembrane region" description="Helical" evidence="6">
    <location>
        <begin position="249"/>
        <end position="267"/>
    </location>
</feature>
<evidence type="ECO:0000256" key="2">
    <source>
        <dbReference type="ARBA" id="ARBA00022692"/>
    </source>
</evidence>
<keyword evidence="4 6" id="KW-0472">Membrane</keyword>
<accession>A0AAC9PSU1</accession>
<keyword evidence="9" id="KW-1185">Reference proteome</keyword>
<dbReference type="Proteomes" id="UP000185511">
    <property type="component" value="Chromosome"/>
</dbReference>
<evidence type="ECO:0000256" key="3">
    <source>
        <dbReference type="ARBA" id="ARBA00022989"/>
    </source>
</evidence>
<feature type="region of interest" description="Disordered" evidence="5">
    <location>
        <begin position="319"/>
        <end position="341"/>
    </location>
</feature>
<name>A0AAC9PSU1_9PSEU</name>
<proteinExistence type="predicted"/>
<dbReference type="Pfam" id="PF01794">
    <property type="entry name" value="Ferric_reduct"/>
    <property type="match status" value="1"/>
</dbReference>
<comment type="subcellular location">
    <subcellularLocation>
        <location evidence="1">Membrane</location>
        <topology evidence="1">Multi-pass membrane protein</topology>
    </subcellularLocation>
</comment>
<dbReference type="KEGG" id="acad:UA74_16610"/>
<feature type="transmembrane region" description="Helical" evidence="6">
    <location>
        <begin position="44"/>
        <end position="65"/>
    </location>
</feature>